<evidence type="ECO:0000256" key="1">
    <source>
        <dbReference type="SAM" id="Phobius"/>
    </source>
</evidence>
<reference evidence="4" key="1">
    <citation type="submission" date="2024-06" db="EMBL/GenBank/DDBJ databases">
        <title>Multi-omics analyses provide insights into the biosynthesis of the anticancer antibiotic pleurotin in Hohenbuehelia grisea.</title>
        <authorList>
            <person name="Weaver J.A."/>
            <person name="Alberti F."/>
        </authorList>
    </citation>
    <scope>NUCLEOTIDE SEQUENCE [LARGE SCALE GENOMIC DNA]</scope>
    <source>
        <strain evidence="4">T-177</strain>
    </source>
</reference>
<feature type="transmembrane region" description="Helical" evidence="1">
    <location>
        <begin position="96"/>
        <end position="116"/>
    </location>
</feature>
<proteinExistence type="predicted"/>
<evidence type="ECO:0000313" key="4">
    <source>
        <dbReference type="Proteomes" id="UP001556367"/>
    </source>
</evidence>
<evidence type="ECO:0000259" key="2">
    <source>
        <dbReference type="Pfam" id="PF20151"/>
    </source>
</evidence>
<feature type="transmembrane region" description="Helical" evidence="1">
    <location>
        <begin position="213"/>
        <end position="232"/>
    </location>
</feature>
<accession>A0ABR3J044</accession>
<evidence type="ECO:0000313" key="3">
    <source>
        <dbReference type="EMBL" id="KAL0949006.1"/>
    </source>
</evidence>
<protein>
    <recommendedName>
        <fullName evidence="2">DUF6533 domain-containing protein</fullName>
    </recommendedName>
</protein>
<dbReference type="Pfam" id="PF20151">
    <property type="entry name" value="DUF6533"/>
    <property type="match status" value="1"/>
</dbReference>
<comment type="caution">
    <text evidence="3">The sequence shown here is derived from an EMBL/GenBank/DDBJ whole genome shotgun (WGS) entry which is preliminary data.</text>
</comment>
<keyword evidence="1" id="KW-0472">Membrane</keyword>
<dbReference type="InterPro" id="IPR045340">
    <property type="entry name" value="DUF6533"/>
</dbReference>
<keyword evidence="1" id="KW-0812">Transmembrane</keyword>
<keyword evidence="1" id="KW-1133">Transmembrane helix</keyword>
<organism evidence="3 4">
    <name type="scientific">Hohenbuehelia grisea</name>
    <dbReference type="NCBI Taxonomy" id="104357"/>
    <lineage>
        <taxon>Eukaryota</taxon>
        <taxon>Fungi</taxon>
        <taxon>Dikarya</taxon>
        <taxon>Basidiomycota</taxon>
        <taxon>Agaricomycotina</taxon>
        <taxon>Agaricomycetes</taxon>
        <taxon>Agaricomycetidae</taxon>
        <taxon>Agaricales</taxon>
        <taxon>Pleurotineae</taxon>
        <taxon>Pleurotaceae</taxon>
        <taxon>Hohenbuehelia</taxon>
    </lineage>
</organism>
<feature type="transmembrane region" description="Helical" evidence="1">
    <location>
        <begin position="171"/>
        <end position="192"/>
    </location>
</feature>
<feature type="transmembrane region" description="Helical" evidence="1">
    <location>
        <begin position="123"/>
        <end position="144"/>
    </location>
</feature>
<sequence>MSSVHDPASIVQSLNRIRISSYLPVSSAGLFLYDYILTFGDELTLVWGEPWSLGKALFVLTRYPAFVDIGMTLYHNIAFSVTVAQCILLYEITGWMFIAGMVIAELILLIRVWALWGRTKRIAALLAIVSVVGIIITAITFSRFHTAQTFILMDDIAPSIPGCFSTGGTDIVFVGYLILMSFEILILVLMLIKGVQHFRHLSSSFLVTFYQDGIMYYAFLLGISIINVVVLLTGPPEYANLLTTLQRTLHSLLSARVLLHLRQSASRRVIMDDGPSEAPPLSSLMFRRRSTRQNQTTQSRHAQSIAWFGDERPMTVSTEDDYAEVS</sequence>
<gene>
    <name evidence="3" type="ORF">HGRIS_009105</name>
</gene>
<name>A0ABR3J044_9AGAR</name>
<feature type="domain" description="DUF6533" evidence="2">
    <location>
        <begin position="22"/>
        <end position="66"/>
    </location>
</feature>
<dbReference type="Proteomes" id="UP001556367">
    <property type="component" value="Unassembled WGS sequence"/>
</dbReference>
<dbReference type="EMBL" id="JASNQZ010000012">
    <property type="protein sequence ID" value="KAL0949006.1"/>
    <property type="molecule type" value="Genomic_DNA"/>
</dbReference>
<keyword evidence="4" id="KW-1185">Reference proteome</keyword>